<comment type="caution">
    <text evidence="6">The sequence shown here is derived from an EMBL/GenBank/DDBJ whole genome shotgun (WGS) entry which is preliminary data.</text>
</comment>
<dbReference type="InterPro" id="IPR016032">
    <property type="entry name" value="Sig_transdc_resp-reg_C-effctor"/>
</dbReference>
<evidence type="ECO:0000256" key="3">
    <source>
        <dbReference type="SAM" id="Phobius"/>
    </source>
</evidence>
<sequence>MRQYTINDEFIYNETLREIISLRDKKVLKVTLMRARCLSYLFENAYRKLITREMISQAVWGERSQFVSDANLTQLLYLLRRDLQQIGLFELFVTLPRQGIKIDERFIINSADMPPQSIEYHTHRYSKIISMGIPALFLLIVLYFWRRLFK</sequence>
<dbReference type="GO" id="GO:0000160">
    <property type="term" value="P:phosphorelay signal transduction system"/>
    <property type="evidence" value="ECO:0007669"/>
    <property type="project" value="InterPro"/>
</dbReference>
<accession>A0A3R0CEX9</accession>
<keyword evidence="1 2" id="KW-0238">DNA-binding</keyword>
<dbReference type="SUPFAM" id="SSF46894">
    <property type="entry name" value="C-terminal effector domain of the bipartite response regulators"/>
    <property type="match status" value="1"/>
</dbReference>
<dbReference type="EMBL" id="RSMR01000003">
    <property type="protein sequence ID" value="MIK90987.1"/>
    <property type="molecule type" value="Genomic_DNA"/>
</dbReference>
<organism evidence="6">
    <name type="scientific">Salmonella enterica</name>
    <name type="common">Salmonella choleraesuis</name>
    <dbReference type="NCBI Taxonomy" id="28901"/>
    <lineage>
        <taxon>Bacteria</taxon>
        <taxon>Pseudomonadati</taxon>
        <taxon>Pseudomonadota</taxon>
        <taxon>Gammaproteobacteria</taxon>
        <taxon>Enterobacterales</taxon>
        <taxon>Enterobacteriaceae</taxon>
        <taxon>Salmonella</taxon>
    </lineage>
</organism>
<dbReference type="AlphaFoldDB" id="A0A3R0CEX9"/>
<dbReference type="EMBL" id="AAACVH010000005">
    <property type="protein sequence ID" value="EAA8664448.1"/>
    <property type="molecule type" value="Genomic_DNA"/>
</dbReference>
<feature type="transmembrane region" description="Helical" evidence="3">
    <location>
        <begin position="125"/>
        <end position="145"/>
    </location>
</feature>
<evidence type="ECO:0000313" key="5">
    <source>
        <dbReference type="EMBL" id="EAA8664448.1"/>
    </source>
</evidence>
<gene>
    <name evidence="6" type="ORF">KO51_05130</name>
    <name evidence="5" type="ORF">NL99_05075</name>
</gene>
<dbReference type="Gene3D" id="1.10.10.10">
    <property type="entry name" value="Winged helix-like DNA-binding domain superfamily/Winged helix DNA-binding domain"/>
    <property type="match status" value="1"/>
</dbReference>
<reference evidence="6" key="1">
    <citation type="submission" date="2018-08" db="EMBL/GenBank/DDBJ databases">
        <authorList>
            <consortium name="GenomeTrakr network: Whole genome sequencing for foodborne pathogen traceback"/>
        </authorList>
    </citation>
    <scope>NUCLEOTIDE SEQUENCE [LARGE SCALE GENOMIC DNA]</scope>
    <source>
        <strain evidence="6">FLUFL-1338</strain>
        <strain evidence="5">FLUFL-367</strain>
    </source>
</reference>
<dbReference type="Proteomes" id="UP000839834">
    <property type="component" value="Unassembled WGS sequence"/>
</dbReference>
<keyword evidence="3" id="KW-1133">Transmembrane helix</keyword>
<protein>
    <submittedName>
        <fullName evidence="6">Transcriptional regulator</fullName>
    </submittedName>
</protein>
<dbReference type="GO" id="GO:0003677">
    <property type="term" value="F:DNA binding"/>
    <property type="evidence" value="ECO:0007669"/>
    <property type="project" value="UniProtKB-UniRule"/>
</dbReference>
<feature type="DNA-binding region" description="OmpR/PhoB-type" evidence="2">
    <location>
        <begin position="1"/>
        <end position="104"/>
    </location>
</feature>
<dbReference type="Pfam" id="PF00486">
    <property type="entry name" value="Trans_reg_C"/>
    <property type="match status" value="1"/>
</dbReference>
<dbReference type="PROSITE" id="PS51755">
    <property type="entry name" value="OMPR_PHOB"/>
    <property type="match status" value="1"/>
</dbReference>
<feature type="domain" description="OmpR/PhoB-type" evidence="4">
    <location>
        <begin position="1"/>
        <end position="104"/>
    </location>
</feature>
<proteinExistence type="predicted"/>
<keyword evidence="3" id="KW-0472">Membrane</keyword>
<evidence type="ECO:0000313" key="6">
    <source>
        <dbReference type="EMBL" id="MIK90987.1"/>
    </source>
</evidence>
<dbReference type="GO" id="GO:0006355">
    <property type="term" value="P:regulation of DNA-templated transcription"/>
    <property type="evidence" value="ECO:0007669"/>
    <property type="project" value="InterPro"/>
</dbReference>
<name>A0A3R0CEX9_SALER</name>
<evidence type="ECO:0000259" key="4">
    <source>
        <dbReference type="PROSITE" id="PS51755"/>
    </source>
</evidence>
<dbReference type="SMART" id="SM00862">
    <property type="entry name" value="Trans_reg_C"/>
    <property type="match status" value="1"/>
</dbReference>
<keyword evidence="3" id="KW-0812">Transmembrane</keyword>
<dbReference type="InterPro" id="IPR036388">
    <property type="entry name" value="WH-like_DNA-bd_sf"/>
</dbReference>
<evidence type="ECO:0000256" key="1">
    <source>
        <dbReference type="ARBA" id="ARBA00023125"/>
    </source>
</evidence>
<evidence type="ECO:0000256" key="2">
    <source>
        <dbReference type="PROSITE-ProRule" id="PRU01091"/>
    </source>
</evidence>
<dbReference type="InterPro" id="IPR001867">
    <property type="entry name" value="OmpR/PhoB-type_DNA-bd"/>
</dbReference>
<dbReference type="Proteomes" id="UP000885283">
    <property type="component" value="Unassembled WGS sequence"/>
</dbReference>